<evidence type="ECO:0000313" key="2">
    <source>
        <dbReference type="EMBL" id="WZL76287.1"/>
    </source>
</evidence>
<dbReference type="Proteomes" id="UP001461341">
    <property type="component" value="Chromosome"/>
</dbReference>
<dbReference type="RefSeq" id="WP_369018445.1">
    <property type="nucleotide sequence ID" value="NZ_CP121689.1"/>
</dbReference>
<dbReference type="Gene3D" id="3.30.70.920">
    <property type="match status" value="1"/>
</dbReference>
<accession>A0ABZ2YBD3</accession>
<name>A0ABZ2YBD3_9BACT</name>
<dbReference type="SUPFAM" id="SSF54909">
    <property type="entry name" value="Dimeric alpha+beta barrel"/>
    <property type="match status" value="1"/>
</dbReference>
<sequence length="76" mass="8417">MTVEAYILVQAQTGKAQSIKKEIQLVPGVVRVDRVMGPFDLVVLVQAENNQEIGERILKEVQQISGVKRTLTCPVI</sequence>
<dbReference type="Pfam" id="PF01037">
    <property type="entry name" value="AsnC_trans_reg"/>
    <property type="match status" value="1"/>
</dbReference>
<dbReference type="EMBL" id="CP121689">
    <property type="protein sequence ID" value="WZL76287.1"/>
    <property type="molecule type" value="Genomic_DNA"/>
</dbReference>
<organism evidence="2 3">
    <name type="scientific">Thermatribacter velox</name>
    <dbReference type="NCBI Taxonomy" id="3039681"/>
    <lineage>
        <taxon>Bacteria</taxon>
        <taxon>Pseudomonadati</taxon>
        <taxon>Atribacterota</taxon>
        <taxon>Atribacteria</taxon>
        <taxon>Atribacterales</taxon>
        <taxon>Thermatribacteraceae</taxon>
        <taxon>Thermatribacter</taxon>
    </lineage>
</organism>
<keyword evidence="3" id="KW-1185">Reference proteome</keyword>
<evidence type="ECO:0000313" key="3">
    <source>
        <dbReference type="Proteomes" id="UP001461341"/>
    </source>
</evidence>
<gene>
    <name evidence="2" type="ORF">QBE54_00715</name>
</gene>
<dbReference type="InterPro" id="IPR019887">
    <property type="entry name" value="Tscrpt_reg_AsnC/Lrp_C"/>
</dbReference>
<reference evidence="2 3" key="1">
    <citation type="submission" date="2023-03" db="EMBL/GenBank/DDBJ databases">
        <title>Novel Species.</title>
        <authorList>
            <person name="Ma S."/>
        </authorList>
    </citation>
    <scope>NUCLEOTIDE SEQUENCE [LARGE SCALE GENOMIC DNA]</scope>
    <source>
        <strain evidence="2 3">B11</strain>
    </source>
</reference>
<feature type="domain" description="Transcription regulator AsnC/Lrp ligand binding" evidence="1">
    <location>
        <begin position="8"/>
        <end position="75"/>
    </location>
</feature>
<proteinExistence type="predicted"/>
<protein>
    <submittedName>
        <fullName evidence="2">Lrp/AsnC ligand binding domain-containing protein</fullName>
    </submittedName>
</protein>
<dbReference type="InterPro" id="IPR011008">
    <property type="entry name" value="Dimeric_a/b-barrel"/>
</dbReference>
<evidence type="ECO:0000259" key="1">
    <source>
        <dbReference type="Pfam" id="PF01037"/>
    </source>
</evidence>